<comment type="caution">
    <text evidence="1">The sequence shown here is derived from an EMBL/GenBank/DDBJ whole genome shotgun (WGS) entry which is preliminary data.</text>
</comment>
<protein>
    <recommendedName>
        <fullName evidence="3">MULE transposase domain-containing protein</fullName>
    </recommendedName>
</protein>
<proteinExistence type="predicted"/>
<name>W2WDS7_PHYNI</name>
<evidence type="ECO:0000313" key="2">
    <source>
        <dbReference type="Proteomes" id="UP000018958"/>
    </source>
</evidence>
<dbReference type="Proteomes" id="UP000018958">
    <property type="component" value="Unassembled WGS sequence"/>
</dbReference>
<accession>W2WDS7</accession>
<dbReference type="AlphaFoldDB" id="W2WDS7"/>
<organism evidence="1 2">
    <name type="scientific">Phytophthora nicotianae CJ01A1</name>
    <dbReference type="NCBI Taxonomy" id="1317063"/>
    <lineage>
        <taxon>Eukaryota</taxon>
        <taxon>Sar</taxon>
        <taxon>Stramenopiles</taxon>
        <taxon>Oomycota</taxon>
        <taxon>Peronosporomycetes</taxon>
        <taxon>Peronosporales</taxon>
        <taxon>Peronosporaceae</taxon>
        <taxon>Phytophthora</taxon>
    </lineage>
</organism>
<gene>
    <name evidence="1" type="ORF">F441_15341</name>
</gene>
<sequence>MPNYTWKFIRSCSTEVDMEDFIDIQKRRLKVKNQLERCQVCSPNGNQHKMRYIIYKCNSTSCSESASSLQSCNWFVKVLFCQETLKSNIFQSGVHLSTISSPKTSGISLGMQRFIRERASAGEKPSRVMNEMVLHFKLESADPRELLPRVQTRVWNHRKNILNDNDYVDEMEALIQKNRYSSGLGDNVAFAFGYAVGYIGEPKLGKGSDEIPLVVGFATKTSIRRLQYANSYMTHLDATFKLSTRVFPVIAVGVSELWRQFHLVCMFLVSDLKQPQWEHAICSMLDMYVTVTGEQVHISYVMMDADAAQRSAFESIAVQCLDVESQPNITFETTTRASVETLRAYRKLSAQNAFSITLVPETTINVHSGRLYIVYQRYTKTTLSNKPSEAEEQSAVEYDFEAESQPAFGWFVHPEFRQFSCRTWFKLGACVHLIEVLNLLGKATEGSVAKRQVFEDRRIKKKRGRPAQAGSALSLE</sequence>
<reference evidence="1 2" key="1">
    <citation type="submission" date="2013-11" db="EMBL/GenBank/DDBJ databases">
        <title>The Genome Sequence of Phytophthora parasitica CJ01A1.</title>
        <authorList>
            <consortium name="The Broad Institute Genomics Platform"/>
            <person name="Russ C."/>
            <person name="Tyler B."/>
            <person name="Panabieres F."/>
            <person name="Shan W."/>
            <person name="Tripathy S."/>
            <person name="Grunwald N."/>
            <person name="Machado M."/>
            <person name="Johnson C.S."/>
            <person name="Walker B."/>
            <person name="Young S.K."/>
            <person name="Zeng Q."/>
            <person name="Gargeya S."/>
            <person name="Fitzgerald M."/>
            <person name="Haas B."/>
            <person name="Abouelleil A."/>
            <person name="Allen A.W."/>
            <person name="Alvarado L."/>
            <person name="Arachchi H.M."/>
            <person name="Berlin A.M."/>
            <person name="Chapman S.B."/>
            <person name="Gainer-Dewar J."/>
            <person name="Goldberg J."/>
            <person name="Griggs A."/>
            <person name="Gujja S."/>
            <person name="Hansen M."/>
            <person name="Howarth C."/>
            <person name="Imamovic A."/>
            <person name="Ireland A."/>
            <person name="Larimer J."/>
            <person name="McCowan C."/>
            <person name="Murphy C."/>
            <person name="Pearson M."/>
            <person name="Poon T.W."/>
            <person name="Priest M."/>
            <person name="Roberts A."/>
            <person name="Saif S."/>
            <person name="Shea T."/>
            <person name="Sisk P."/>
            <person name="Sykes S."/>
            <person name="Wortman J."/>
            <person name="Nusbaum C."/>
            <person name="Birren B."/>
        </authorList>
    </citation>
    <scope>NUCLEOTIDE SEQUENCE [LARGE SCALE GENOMIC DNA]</scope>
    <source>
        <strain evidence="1 2">CJ01A1</strain>
    </source>
</reference>
<dbReference type="EMBL" id="ANIX01003113">
    <property type="protein sequence ID" value="ETP08740.1"/>
    <property type="molecule type" value="Genomic_DNA"/>
</dbReference>
<evidence type="ECO:0008006" key="3">
    <source>
        <dbReference type="Google" id="ProtNLM"/>
    </source>
</evidence>
<evidence type="ECO:0000313" key="1">
    <source>
        <dbReference type="EMBL" id="ETP08740.1"/>
    </source>
</evidence>